<evidence type="ECO:0000313" key="6">
    <source>
        <dbReference type="EMBL" id="EDS71459.1"/>
    </source>
</evidence>
<evidence type="ECO:0000259" key="5">
    <source>
        <dbReference type="Pfam" id="PF09084"/>
    </source>
</evidence>
<dbReference type="Pfam" id="PF09084">
    <property type="entry name" value="NMT1"/>
    <property type="match status" value="1"/>
</dbReference>
<dbReference type="PANTHER" id="PTHR30024:SF47">
    <property type="entry name" value="TAURINE-BINDING PERIPLASMIC PROTEIN"/>
    <property type="match status" value="1"/>
</dbReference>
<dbReference type="STRING" id="445971.ANASTE_01161"/>
<dbReference type="AlphaFoldDB" id="B1CB12"/>
<protein>
    <recommendedName>
        <fullName evidence="5">SsuA/THI5-like domain-containing protein</fullName>
    </recommendedName>
</protein>
<dbReference type="GO" id="GO:0042597">
    <property type="term" value="C:periplasmic space"/>
    <property type="evidence" value="ECO:0007669"/>
    <property type="project" value="UniProtKB-SubCell"/>
</dbReference>
<comment type="caution">
    <text evidence="6">The sequence shown here is derived from an EMBL/GenBank/DDBJ whole genome shotgun (WGS) entry which is preliminary data.</text>
</comment>
<comment type="similarity">
    <text evidence="2">Belongs to the bacterial solute-binding protein SsuA/TauA family.</text>
</comment>
<accession>B1CB12</accession>
<comment type="subcellular location">
    <subcellularLocation>
        <location evidence="1">Periplasm</location>
    </subcellularLocation>
</comment>
<feature type="domain" description="SsuA/THI5-like" evidence="5">
    <location>
        <begin position="52"/>
        <end position="259"/>
    </location>
</feature>
<dbReference type="SUPFAM" id="SSF53850">
    <property type="entry name" value="Periplasmic binding protein-like II"/>
    <property type="match status" value="1"/>
</dbReference>
<reference evidence="6" key="2">
    <citation type="submission" date="2013-08" db="EMBL/GenBank/DDBJ databases">
        <title>Draft genome sequence of Anaerofustis stercorihominis (DSM 17244).</title>
        <authorList>
            <person name="Sudarsanam P."/>
            <person name="Ley R."/>
            <person name="Guruge J."/>
            <person name="Turnbaugh P.J."/>
            <person name="Mahowald M."/>
            <person name="Liep D."/>
            <person name="Gordon J."/>
        </authorList>
    </citation>
    <scope>NUCLEOTIDE SEQUENCE</scope>
    <source>
        <strain evidence="6">DSM 17244</strain>
    </source>
</reference>
<keyword evidence="7" id="KW-1185">Reference proteome</keyword>
<dbReference type="eggNOG" id="COG0715">
    <property type="taxonomic scope" value="Bacteria"/>
</dbReference>
<dbReference type="InterPro" id="IPR015168">
    <property type="entry name" value="SsuA/THI5"/>
</dbReference>
<gene>
    <name evidence="6" type="ORF">ANASTE_01161</name>
</gene>
<dbReference type="Gene3D" id="3.40.190.10">
    <property type="entry name" value="Periplasmic binding protein-like II"/>
    <property type="match status" value="2"/>
</dbReference>
<dbReference type="Proteomes" id="UP000005178">
    <property type="component" value="Unassembled WGS sequence"/>
</dbReference>
<feature type="chain" id="PRO_5038565574" description="SsuA/THI5-like domain-containing protein" evidence="4">
    <location>
        <begin position="30"/>
        <end position="339"/>
    </location>
</feature>
<proteinExistence type="inferred from homology"/>
<name>B1CB12_9FIRM</name>
<evidence type="ECO:0000256" key="4">
    <source>
        <dbReference type="SAM" id="SignalP"/>
    </source>
</evidence>
<dbReference type="PANTHER" id="PTHR30024">
    <property type="entry name" value="ALIPHATIC SULFONATES-BINDING PROTEIN-RELATED"/>
    <property type="match status" value="1"/>
</dbReference>
<sequence>MNNNFRRDYILKKLIALAISALMCLTCFVGCGKSEDLTKVKVSEVARSIFYAPQYAAINKGYFKDEGIDIELTTAQGADKVTAAVLSGDSDIGFCGPEATIYVQKGGEKDYPVNFAQITKRDGSFLVGRKDNAKSFKYSDLKGKHIIAGRAGGVPEMTLEYVLKKNGLDLKKDVKMDTSIQFAAMAGTFVGGTGDYVALFEPSATEVEANKQGYVLKSIGEESGEVPYTVYNAKKSFIKDNPELIQKFTNAVQKGLDYVQTASSEEIADQIKDFFPDNDKETLVKVIDRYKDIDAWKDTPVLTKDSFDRLQDIMSEAGQLDKKADYKDLVNTTFAEKAK</sequence>
<keyword evidence="3 4" id="KW-0732">Signal</keyword>
<dbReference type="EMBL" id="ABIL02000006">
    <property type="protein sequence ID" value="EDS71459.1"/>
    <property type="molecule type" value="Genomic_DNA"/>
</dbReference>
<evidence type="ECO:0000256" key="2">
    <source>
        <dbReference type="ARBA" id="ARBA00010742"/>
    </source>
</evidence>
<organism evidence="6 7">
    <name type="scientific">Anaerofustis stercorihominis DSM 17244</name>
    <dbReference type="NCBI Taxonomy" id="445971"/>
    <lineage>
        <taxon>Bacteria</taxon>
        <taxon>Bacillati</taxon>
        <taxon>Bacillota</taxon>
        <taxon>Clostridia</taxon>
        <taxon>Eubacteriales</taxon>
        <taxon>Eubacteriaceae</taxon>
        <taxon>Anaerofustis</taxon>
    </lineage>
</organism>
<evidence type="ECO:0000256" key="3">
    <source>
        <dbReference type="ARBA" id="ARBA00022729"/>
    </source>
</evidence>
<reference evidence="6" key="1">
    <citation type="submission" date="2008-01" db="EMBL/GenBank/DDBJ databases">
        <authorList>
            <person name="Fulton L."/>
            <person name="Clifton S."/>
            <person name="Fulton B."/>
            <person name="Xu J."/>
            <person name="Minx P."/>
            <person name="Pepin K.H."/>
            <person name="Johnson M."/>
            <person name="Thiruvilangam P."/>
            <person name="Bhonagiri V."/>
            <person name="Nash W.E."/>
            <person name="Mardis E.R."/>
            <person name="Wilson R.K."/>
        </authorList>
    </citation>
    <scope>NUCLEOTIDE SEQUENCE [LARGE SCALE GENOMIC DNA]</scope>
    <source>
        <strain evidence="6">DSM 17244</strain>
    </source>
</reference>
<evidence type="ECO:0000256" key="1">
    <source>
        <dbReference type="ARBA" id="ARBA00004418"/>
    </source>
</evidence>
<feature type="signal peptide" evidence="4">
    <location>
        <begin position="1"/>
        <end position="29"/>
    </location>
</feature>
<evidence type="ECO:0000313" key="7">
    <source>
        <dbReference type="Proteomes" id="UP000005178"/>
    </source>
</evidence>
<dbReference type="HOGENOM" id="CLU_061540_1_0_9"/>